<dbReference type="STRING" id="1367422.A0A178ZDZ3"/>
<protein>
    <recommendedName>
        <fullName evidence="1">NAD-dependent epimerase/dehydratase domain-containing protein</fullName>
    </recommendedName>
</protein>
<sequence length="304" mass="32584">MLVFLTGAPGFIGRVTIEELLNHGHEVLGLARSDASAETISKLGAQVHRGDLEDLESLKSGAKKADGVIHLAFIHDFSDYAKAAAVDQAAIEAMASTMAGTGKPLVIASGTMLVRKGKLATEDDEPERGTPFQVRQDSADLVVKLSKEKGIRGSIVRLPPTVHGKGDKGLIPRFIDAARQHNAVSIVGDGSNRWCAVHRLDAAVLFRLALEKGASGAYYHAVAEQGVPMKDIARVVGKKLQVPVENKPADEVMKTLGFLALVFAADNPTSSEKTQRELGWDPRASGQPDLLADMEAHYFLRSHV</sequence>
<dbReference type="InterPro" id="IPR051783">
    <property type="entry name" value="NAD(P)-dependent_oxidoreduct"/>
</dbReference>
<accession>A0A178ZDZ3</accession>
<evidence type="ECO:0000259" key="1">
    <source>
        <dbReference type="Pfam" id="PF01370"/>
    </source>
</evidence>
<dbReference type="Pfam" id="PF01370">
    <property type="entry name" value="Epimerase"/>
    <property type="match status" value="1"/>
</dbReference>
<feature type="domain" description="NAD-dependent epimerase/dehydratase" evidence="1">
    <location>
        <begin position="3"/>
        <end position="216"/>
    </location>
</feature>
<dbReference type="SUPFAM" id="SSF51735">
    <property type="entry name" value="NAD(P)-binding Rossmann-fold domains"/>
    <property type="match status" value="1"/>
</dbReference>
<dbReference type="InterPro" id="IPR036291">
    <property type="entry name" value="NAD(P)-bd_dom_sf"/>
</dbReference>
<evidence type="ECO:0000313" key="3">
    <source>
        <dbReference type="Proteomes" id="UP000078343"/>
    </source>
</evidence>
<dbReference type="AlphaFoldDB" id="A0A178ZDZ3"/>
<proteinExistence type="predicted"/>
<keyword evidence="3" id="KW-1185">Reference proteome</keyword>
<dbReference type="InterPro" id="IPR001509">
    <property type="entry name" value="Epimerase_deHydtase"/>
</dbReference>
<dbReference type="GeneID" id="30011257"/>
<name>A0A178ZDZ3_9EURO</name>
<dbReference type="PANTHER" id="PTHR48079">
    <property type="entry name" value="PROTEIN YEEZ"/>
    <property type="match status" value="1"/>
</dbReference>
<dbReference type="RefSeq" id="XP_018691366.1">
    <property type="nucleotide sequence ID" value="XM_018838598.1"/>
</dbReference>
<dbReference type="EMBL" id="LVYI01000006">
    <property type="protein sequence ID" value="OAP57999.1"/>
    <property type="molecule type" value="Genomic_DNA"/>
</dbReference>
<dbReference type="PANTHER" id="PTHR48079:SF9">
    <property type="entry name" value="PUTATIVE-RELATED"/>
    <property type="match status" value="1"/>
</dbReference>
<evidence type="ECO:0000313" key="2">
    <source>
        <dbReference type="EMBL" id="OAP57999.1"/>
    </source>
</evidence>
<organism evidence="2 3">
    <name type="scientific">Fonsecaea erecta</name>
    <dbReference type="NCBI Taxonomy" id="1367422"/>
    <lineage>
        <taxon>Eukaryota</taxon>
        <taxon>Fungi</taxon>
        <taxon>Dikarya</taxon>
        <taxon>Ascomycota</taxon>
        <taxon>Pezizomycotina</taxon>
        <taxon>Eurotiomycetes</taxon>
        <taxon>Chaetothyriomycetidae</taxon>
        <taxon>Chaetothyriales</taxon>
        <taxon>Herpotrichiellaceae</taxon>
        <taxon>Fonsecaea</taxon>
    </lineage>
</organism>
<comment type="caution">
    <text evidence="2">The sequence shown here is derived from an EMBL/GenBank/DDBJ whole genome shotgun (WGS) entry which is preliminary data.</text>
</comment>
<gene>
    <name evidence="2" type="ORF">AYL99_07089</name>
</gene>
<dbReference type="GO" id="GO:0005737">
    <property type="term" value="C:cytoplasm"/>
    <property type="evidence" value="ECO:0007669"/>
    <property type="project" value="TreeGrafter"/>
</dbReference>
<dbReference type="Proteomes" id="UP000078343">
    <property type="component" value="Unassembled WGS sequence"/>
</dbReference>
<reference evidence="2 3" key="1">
    <citation type="submission" date="2016-04" db="EMBL/GenBank/DDBJ databases">
        <title>Draft genome of Fonsecaea erecta CBS 125763.</title>
        <authorList>
            <person name="Weiss V.A."/>
            <person name="Vicente V.A."/>
            <person name="Raittz R.T."/>
            <person name="Moreno L.F."/>
            <person name="De Souza E.M."/>
            <person name="Pedrosa F.O."/>
            <person name="Steffens M.B."/>
            <person name="Faoro H."/>
            <person name="Tadra-Sfeir M.Z."/>
            <person name="Najafzadeh M.J."/>
            <person name="Felipe M.S."/>
            <person name="Teixeira M."/>
            <person name="Sun J."/>
            <person name="Xi L."/>
            <person name="Gomes R."/>
            <person name="De Azevedo C.M."/>
            <person name="Salgado C.G."/>
            <person name="Da Silva M.B."/>
            <person name="Nascimento M.F."/>
            <person name="Queiroz-Telles F."/>
            <person name="Attili D.S."/>
            <person name="Gorbushina A."/>
        </authorList>
    </citation>
    <scope>NUCLEOTIDE SEQUENCE [LARGE SCALE GENOMIC DNA]</scope>
    <source>
        <strain evidence="2 3">CBS 125763</strain>
    </source>
</reference>
<dbReference type="CDD" id="cd05262">
    <property type="entry name" value="SDR_a7"/>
    <property type="match status" value="1"/>
</dbReference>
<dbReference type="OrthoDB" id="10262413at2759"/>
<dbReference type="Gene3D" id="3.40.50.720">
    <property type="entry name" value="NAD(P)-binding Rossmann-like Domain"/>
    <property type="match status" value="1"/>
</dbReference>
<dbReference type="GO" id="GO:0004029">
    <property type="term" value="F:aldehyde dehydrogenase (NAD+) activity"/>
    <property type="evidence" value="ECO:0007669"/>
    <property type="project" value="TreeGrafter"/>
</dbReference>